<dbReference type="Pfam" id="PF13320">
    <property type="entry name" value="GH123_cat"/>
    <property type="match status" value="1"/>
</dbReference>
<name>A0A9D1V4T6_9FIRM</name>
<gene>
    <name evidence="2" type="ORF">H9865_07795</name>
</gene>
<reference evidence="2" key="1">
    <citation type="journal article" date="2021" name="PeerJ">
        <title>Extensive microbial diversity within the chicken gut microbiome revealed by metagenomics and culture.</title>
        <authorList>
            <person name="Gilroy R."/>
            <person name="Ravi A."/>
            <person name="Getino M."/>
            <person name="Pursley I."/>
            <person name="Horton D.L."/>
            <person name="Alikhan N.F."/>
            <person name="Baker D."/>
            <person name="Gharbi K."/>
            <person name="Hall N."/>
            <person name="Watson M."/>
            <person name="Adriaenssens E.M."/>
            <person name="Foster-Nyarko E."/>
            <person name="Jarju S."/>
            <person name="Secka A."/>
            <person name="Antonio M."/>
            <person name="Oren A."/>
            <person name="Chaudhuri R.R."/>
            <person name="La Ragione R."/>
            <person name="Hildebrand F."/>
            <person name="Pallen M.J."/>
        </authorList>
    </citation>
    <scope>NUCLEOTIDE SEQUENCE</scope>
    <source>
        <strain evidence="2">2239</strain>
    </source>
</reference>
<feature type="domain" description="Glycoside hydrolase 123 catalytic" evidence="1">
    <location>
        <begin position="283"/>
        <end position="475"/>
    </location>
</feature>
<evidence type="ECO:0000313" key="2">
    <source>
        <dbReference type="EMBL" id="HIX05988.1"/>
    </source>
</evidence>
<sequence>MDFCVYDDCTWLYPDSLLAGPRQARLDAPRGGHAAFQLLLDKDGECRLTFRWKTPGGPPVRLYRLAAVGVNENTAPTLMTTTDYAACRDYVTRAAPFEVYDALAPCAFGQEVPGPAFYLCAEVPSGQAPGLYSGELTVEREGARAVCPVECRVWAARVPGPGEGVFSMLNFFCYENIAAQHGAAEGTGEWRRLLRRYIRAQLDMRCTHILLPSGRPVRENGRLVGFDFSLAQEVGRIALEEGAPWLCGGHVAHWREWTDPEYYPFWDGELPLSGEEGYFQLRMYFDRWAQVIADNGWQGRMAQALADEPQVHNAAAYRILAAVCRKFLPGVPILDAVEATDLGGGVDVWVPKLDTWEKNKSTFRRLQAAGEEMWFYTCAFPAGRAVNRSMDLPLTVSRGLLWLAAREKFSGYLHWGFNYYIGTDIWHSACCPHKGALLPAGDAHIVYPGPDGPWRSLRFEAQRGGAEDCELLRLLQQTDPDEVRALTQEVCASSTRYTASGEVLLAARRRLLEGLEHEEAAR</sequence>
<evidence type="ECO:0000259" key="1">
    <source>
        <dbReference type="Pfam" id="PF13320"/>
    </source>
</evidence>
<evidence type="ECO:0000313" key="3">
    <source>
        <dbReference type="Proteomes" id="UP000824193"/>
    </source>
</evidence>
<proteinExistence type="predicted"/>
<accession>A0A9D1V4T6</accession>
<reference evidence="2" key="2">
    <citation type="submission" date="2021-04" db="EMBL/GenBank/DDBJ databases">
        <authorList>
            <person name="Gilroy R."/>
        </authorList>
    </citation>
    <scope>NUCLEOTIDE SEQUENCE</scope>
    <source>
        <strain evidence="2">2239</strain>
    </source>
</reference>
<dbReference type="AlphaFoldDB" id="A0A9D1V4T6"/>
<protein>
    <submittedName>
        <fullName evidence="2">DUF4091 domain-containing protein</fullName>
    </submittedName>
</protein>
<comment type="caution">
    <text evidence="2">The sequence shown here is derived from an EMBL/GenBank/DDBJ whole genome shotgun (WGS) entry which is preliminary data.</text>
</comment>
<dbReference type="EMBL" id="DXFW01000022">
    <property type="protein sequence ID" value="HIX05988.1"/>
    <property type="molecule type" value="Genomic_DNA"/>
</dbReference>
<organism evidence="2 3">
    <name type="scientific">Candidatus Allofournierella pullicola</name>
    <dbReference type="NCBI Taxonomy" id="2838596"/>
    <lineage>
        <taxon>Bacteria</taxon>
        <taxon>Bacillati</taxon>
        <taxon>Bacillota</taxon>
        <taxon>Clostridia</taxon>
        <taxon>Eubacteriales</taxon>
        <taxon>Oscillospiraceae</taxon>
        <taxon>Allofournierella</taxon>
    </lineage>
</organism>
<dbReference type="InterPro" id="IPR025150">
    <property type="entry name" value="GH123_cat"/>
</dbReference>
<dbReference type="Proteomes" id="UP000824193">
    <property type="component" value="Unassembled WGS sequence"/>
</dbReference>